<dbReference type="PANTHER" id="PTHR43448">
    <property type="entry name" value="PROTOHEME IX FARNESYLTRANSFERASE, MITOCHONDRIAL"/>
    <property type="match status" value="1"/>
</dbReference>
<comment type="caution">
    <text evidence="3">The sequence shown here is derived from an EMBL/GenBank/DDBJ whole genome shotgun (WGS) entry which is preliminary data.</text>
</comment>
<dbReference type="InterPro" id="IPR006369">
    <property type="entry name" value="Protohaem_IX_farnesylTrfase"/>
</dbReference>
<name>A0A392P9S9_9FABA</name>
<feature type="transmembrane region" description="Helical" evidence="2">
    <location>
        <begin position="55"/>
        <end position="73"/>
    </location>
</feature>
<feature type="non-terminal residue" evidence="3">
    <location>
        <position position="1"/>
    </location>
</feature>
<organism evidence="3 4">
    <name type="scientific">Trifolium medium</name>
    <dbReference type="NCBI Taxonomy" id="97028"/>
    <lineage>
        <taxon>Eukaryota</taxon>
        <taxon>Viridiplantae</taxon>
        <taxon>Streptophyta</taxon>
        <taxon>Embryophyta</taxon>
        <taxon>Tracheophyta</taxon>
        <taxon>Spermatophyta</taxon>
        <taxon>Magnoliopsida</taxon>
        <taxon>eudicotyledons</taxon>
        <taxon>Gunneridae</taxon>
        <taxon>Pentapetalae</taxon>
        <taxon>rosids</taxon>
        <taxon>fabids</taxon>
        <taxon>Fabales</taxon>
        <taxon>Fabaceae</taxon>
        <taxon>Papilionoideae</taxon>
        <taxon>50 kb inversion clade</taxon>
        <taxon>NPAAA clade</taxon>
        <taxon>Hologalegina</taxon>
        <taxon>IRL clade</taxon>
        <taxon>Trifolieae</taxon>
        <taxon>Trifolium</taxon>
    </lineage>
</organism>
<evidence type="ECO:0000313" key="3">
    <source>
        <dbReference type="EMBL" id="MCI08828.1"/>
    </source>
</evidence>
<accession>A0A392P9S9</accession>
<dbReference type="AlphaFoldDB" id="A0A392P9S9"/>
<keyword evidence="2" id="KW-0812">Transmembrane</keyword>
<protein>
    <submittedName>
        <fullName evidence="3">Protoheme IX farnesyltransferase mitochondrial-like</fullName>
    </submittedName>
</protein>
<dbReference type="GO" id="GO:0006784">
    <property type="term" value="P:heme A biosynthetic process"/>
    <property type="evidence" value="ECO:0007669"/>
    <property type="project" value="TreeGrafter"/>
</dbReference>
<feature type="transmembrane region" description="Helical" evidence="2">
    <location>
        <begin position="30"/>
        <end position="49"/>
    </location>
</feature>
<dbReference type="GO" id="GO:0016020">
    <property type="term" value="C:membrane"/>
    <property type="evidence" value="ECO:0007669"/>
    <property type="project" value="InterPro"/>
</dbReference>
<evidence type="ECO:0000256" key="1">
    <source>
        <dbReference type="ARBA" id="ARBA00022679"/>
    </source>
</evidence>
<dbReference type="EMBL" id="LXQA010070470">
    <property type="protein sequence ID" value="MCI08828.1"/>
    <property type="molecule type" value="Genomic_DNA"/>
</dbReference>
<reference evidence="3 4" key="1">
    <citation type="journal article" date="2018" name="Front. Plant Sci.">
        <title>Red Clover (Trifolium pratense) and Zigzag Clover (T. medium) - A Picture of Genomic Similarities and Differences.</title>
        <authorList>
            <person name="Dluhosova J."/>
            <person name="Istvanek J."/>
            <person name="Nedelnik J."/>
            <person name="Repkova J."/>
        </authorList>
    </citation>
    <scope>NUCLEOTIDE SEQUENCE [LARGE SCALE GENOMIC DNA]</scope>
    <source>
        <strain evidence="4">cv. 10/8</strain>
        <tissue evidence="3">Leaf</tissue>
    </source>
</reference>
<keyword evidence="2" id="KW-1133">Transmembrane helix</keyword>
<evidence type="ECO:0000313" key="4">
    <source>
        <dbReference type="Proteomes" id="UP000265520"/>
    </source>
</evidence>
<keyword evidence="4" id="KW-1185">Reference proteome</keyword>
<proteinExistence type="predicted"/>
<keyword evidence="2" id="KW-0472">Membrane</keyword>
<dbReference type="PANTHER" id="PTHR43448:SF2">
    <property type="entry name" value="PROTOHEME IX FARNESYLTRANSFERASE, MITOCHONDRIAL"/>
    <property type="match status" value="1"/>
</dbReference>
<dbReference type="GO" id="GO:0008495">
    <property type="term" value="F:protoheme IX farnesyltransferase activity"/>
    <property type="evidence" value="ECO:0007669"/>
    <property type="project" value="InterPro"/>
</dbReference>
<evidence type="ECO:0000256" key="2">
    <source>
        <dbReference type="SAM" id="Phobius"/>
    </source>
</evidence>
<dbReference type="Proteomes" id="UP000265520">
    <property type="component" value="Unassembled WGS sequence"/>
</dbReference>
<keyword evidence="1 3" id="KW-0808">Transferase</keyword>
<sequence length="117" mass="12443">PSVATSKSTDLLSFVRHYGNCYSELSKARLSLLVVATSGTGFVLGSGGAVDLSMLSYTCLGTMMVAASASTLNQKCENVCMRKENGVRRKLTGVMEREKNPRPCLNSSLKGNGGDFI</sequence>
<dbReference type="GO" id="GO:0005739">
    <property type="term" value="C:mitochondrion"/>
    <property type="evidence" value="ECO:0007669"/>
    <property type="project" value="TreeGrafter"/>
</dbReference>